<evidence type="ECO:0000313" key="2">
    <source>
        <dbReference type="Proteomes" id="UP001595648"/>
    </source>
</evidence>
<accession>A0ABV7MQ27</accession>
<dbReference type="RefSeq" id="WP_378979677.1">
    <property type="nucleotide sequence ID" value="NZ_JBHRVD010000001.1"/>
</dbReference>
<evidence type="ECO:0000313" key="1">
    <source>
        <dbReference type="EMBL" id="MFC3323219.1"/>
    </source>
</evidence>
<comment type="caution">
    <text evidence="1">The sequence shown here is derived from an EMBL/GenBank/DDBJ whole genome shotgun (WGS) entry which is preliminary data.</text>
</comment>
<name>A0ABV7MQ27_9HYPH</name>
<dbReference type="Proteomes" id="UP001595648">
    <property type="component" value="Unassembled WGS sequence"/>
</dbReference>
<reference evidence="2" key="1">
    <citation type="journal article" date="2019" name="Int. J. Syst. Evol. Microbiol.">
        <title>The Global Catalogue of Microorganisms (GCM) 10K type strain sequencing project: providing services to taxonomists for standard genome sequencing and annotation.</title>
        <authorList>
            <consortium name="The Broad Institute Genomics Platform"/>
            <consortium name="The Broad Institute Genome Sequencing Center for Infectious Disease"/>
            <person name="Wu L."/>
            <person name="Ma J."/>
        </authorList>
    </citation>
    <scope>NUCLEOTIDE SEQUENCE [LARGE SCALE GENOMIC DNA]</scope>
    <source>
        <strain evidence="2">ICMP 19515</strain>
    </source>
</reference>
<gene>
    <name evidence="1" type="ORF">ACFOJ9_15730</name>
</gene>
<keyword evidence="2" id="KW-1185">Reference proteome</keyword>
<organism evidence="1 2">
    <name type="scientific">Mesorhizobium cantuariense</name>
    <dbReference type="NCBI Taxonomy" id="1300275"/>
    <lineage>
        <taxon>Bacteria</taxon>
        <taxon>Pseudomonadati</taxon>
        <taxon>Pseudomonadota</taxon>
        <taxon>Alphaproteobacteria</taxon>
        <taxon>Hyphomicrobiales</taxon>
        <taxon>Phyllobacteriaceae</taxon>
        <taxon>Mesorhizobium</taxon>
    </lineage>
</organism>
<protein>
    <recommendedName>
        <fullName evidence="3">Restriction endonuclease type IV Mrr domain-containing protein</fullName>
    </recommendedName>
</protein>
<dbReference type="EMBL" id="JBHRVD010000001">
    <property type="protein sequence ID" value="MFC3323219.1"/>
    <property type="molecule type" value="Genomic_DNA"/>
</dbReference>
<proteinExistence type="predicted"/>
<sequence length="79" mass="9161">MTKPATRIVELEDNELEEFVEIYAERKSKDYVEVERVGAANDKGRDVIGFLSRARHEGEWDLYQCKRKTRARSSGSARL</sequence>
<evidence type="ECO:0008006" key="3">
    <source>
        <dbReference type="Google" id="ProtNLM"/>
    </source>
</evidence>